<dbReference type="EMBL" id="CACVAX010000052">
    <property type="protein sequence ID" value="CAA6818595.1"/>
    <property type="molecule type" value="Genomic_DNA"/>
</dbReference>
<name>A0A6S6TGW1_9BACT</name>
<dbReference type="AlphaFoldDB" id="A0A6S6TGW1"/>
<organism evidence="1">
    <name type="scientific">uncultured Sulfurovum sp</name>
    <dbReference type="NCBI Taxonomy" id="269237"/>
    <lineage>
        <taxon>Bacteria</taxon>
        <taxon>Pseudomonadati</taxon>
        <taxon>Campylobacterota</taxon>
        <taxon>Epsilonproteobacteria</taxon>
        <taxon>Campylobacterales</taxon>
        <taxon>Sulfurovaceae</taxon>
        <taxon>Sulfurovum</taxon>
        <taxon>environmental samples</taxon>
    </lineage>
</organism>
<evidence type="ECO:0008006" key="2">
    <source>
        <dbReference type="Google" id="ProtNLM"/>
    </source>
</evidence>
<accession>A0A6S6TGW1</accession>
<protein>
    <recommendedName>
        <fullName evidence="2">DOT1 domain-containing protein</fullName>
    </recommendedName>
</protein>
<evidence type="ECO:0000313" key="1">
    <source>
        <dbReference type="EMBL" id="CAA6818595.1"/>
    </source>
</evidence>
<dbReference type="Gene3D" id="3.40.50.150">
    <property type="entry name" value="Vaccinia Virus protein VP39"/>
    <property type="match status" value="1"/>
</dbReference>
<dbReference type="InterPro" id="IPR029063">
    <property type="entry name" value="SAM-dependent_MTases_sf"/>
</dbReference>
<dbReference type="SUPFAM" id="SSF53335">
    <property type="entry name" value="S-adenosyl-L-methionine-dependent methyltransferases"/>
    <property type="match status" value="1"/>
</dbReference>
<gene>
    <name evidence="1" type="ORF">HELGO_WM8533</name>
</gene>
<sequence length="231" mass="26425">MRATHTNADMSHENKLYYKTSIFLKSLRDNGLFSTLRKIGQRIFYKTKGVDFSTQNIYDLTRKGEHQEHGTALVSTSTDFLQQLLGDLEKLIDKPLNKRLFVDFGSGKGAAIIHARELGFQRTIGVEFAKELHERAIQNIKALGLSHVDSIYEDATNYKLPNDISLIYFFNPFDEVVMQKVMSNIMQQKSNFENDVYIIYGNASCSVLKEHCQLLDETVYTSGAKAEFYKL</sequence>
<proteinExistence type="predicted"/>
<reference evidence="1" key="1">
    <citation type="submission" date="2020-01" db="EMBL/GenBank/DDBJ databases">
        <authorList>
            <person name="Meier V. D."/>
            <person name="Meier V D."/>
        </authorList>
    </citation>
    <scope>NUCLEOTIDE SEQUENCE</scope>
    <source>
        <strain evidence="1">HLG_WM_MAG_04</strain>
    </source>
</reference>